<sequence length="312" mass="35193">MKTLVLISLISALGFLCVALTSSPAPEDAEFEDFIAKYGVNYATDTELDFRRAIFKQNMVRAKQLDELNPYAKFGITIFSDRTREEMKQRMGAIDFRTDETHAKVFELTAKPTSSIDWKKYMKPIQDQGTSCGSCWAFSAIASLEGRYQKKYGKIEKLSEQQALDCTSKSYGCNGGWYDDFWKYAEKNPICDASDYKYVHRKGACKTCYGSITTEGSTLIRNNEEAMYAALKDGPISIAVDGEDWPYYQSGVITNCGTHMDHSAVIVGYQKKEDAWVVRNSWGKAFGEDGHIRLKYGQNTCLVTYKPAFPDV</sequence>
<feature type="chain" id="PRO_5041988656" evidence="3">
    <location>
        <begin position="20"/>
        <end position="312"/>
    </location>
</feature>
<dbReference type="Pfam" id="PF00112">
    <property type="entry name" value="Peptidase_C1"/>
    <property type="match status" value="1"/>
</dbReference>
<organism evidence="6 7">
    <name type="scientific">Euplotes crassus</name>
    <dbReference type="NCBI Taxonomy" id="5936"/>
    <lineage>
        <taxon>Eukaryota</taxon>
        <taxon>Sar</taxon>
        <taxon>Alveolata</taxon>
        <taxon>Ciliophora</taxon>
        <taxon>Intramacronucleata</taxon>
        <taxon>Spirotrichea</taxon>
        <taxon>Hypotrichia</taxon>
        <taxon>Euplotida</taxon>
        <taxon>Euplotidae</taxon>
        <taxon>Moneuplotes</taxon>
    </lineage>
</organism>
<dbReference type="PRINTS" id="PR00705">
    <property type="entry name" value="PAPAIN"/>
</dbReference>
<reference evidence="6" key="1">
    <citation type="submission" date="2023-07" db="EMBL/GenBank/DDBJ databases">
        <authorList>
            <consortium name="AG Swart"/>
            <person name="Singh M."/>
            <person name="Singh A."/>
            <person name="Seah K."/>
            <person name="Emmerich C."/>
        </authorList>
    </citation>
    <scope>NUCLEOTIDE SEQUENCE</scope>
    <source>
        <strain evidence="6">DP1</strain>
    </source>
</reference>
<dbReference type="SMART" id="SM00848">
    <property type="entry name" value="Inhibitor_I29"/>
    <property type="match status" value="1"/>
</dbReference>
<dbReference type="InterPro" id="IPR013128">
    <property type="entry name" value="Peptidase_C1A"/>
</dbReference>
<dbReference type="InterPro" id="IPR000668">
    <property type="entry name" value="Peptidase_C1A_C"/>
</dbReference>
<evidence type="ECO:0000313" key="7">
    <source>
        <dbReference type="Proteomes" id="UP001295684"/>
    </source>
</evidence>
<evidence type="ECO:0000256" key="2">
    <source>
        <dbReference type="ARBA" id="ARBA00023145"/>
    </source>
</evidence>
<dbReference type="EMBL" id="CAMPGE010009641">
    <property type="protein sequence ID" value="CAI2368507.1"/>
    <property type="molecule type" value="Genomic_DNA"/>
</dbReference>
<gene>
    <name evidence="6" type="ORF">ECRASSUSDP1_LOCUS9800</name>
</gene>
<dbReference type="Gene3D" id="3.90.70.10">
    <property type="entry name" value="Cysteine proteinases"/>
    <property type="match status" value="1"/>
</dbReference>
<protein>
    <submittedName>
        <fullName evidence="6">Uncharacterized protein</fullName>
    </submittedName>
</protein>
<accession>A0AAD1UH25</accession>
<dbReference type="InterPro" id="IPR038765">
    <property type="entry name" value="Papain-like_cys_pep_sf"/>
</dbReference>
<proteinExistence type="inferred from homology"/>
<dbReference type="InterPro" id="IPR039417">
    <property type="entry name" value="Peptidase_C1A_papain-like"/>
</dbReference>
<comment type="caution">
    <text evidence="6">The sequence shown here is derived from an EMBL/GenBank/DDBJ whole genome shotgun (WGS) entry which is preliminary data.</text>
</comment>
<evidence type="ECO:0000313" key="6">
    <source>
        <dbReference type="EMBL" id="CAI2368507.1"/>
    </source>
</evidence>
<evidence type="ECO:0000256" key="1">
    <source>
        <dbReference type="ARBA" id="ARBA00008455"/>
    </source>
</evidence>
<dbReference type="InterPro" id="IPR013201">
    <property type="entry name" value="Prot_inhib_I29"/>
</dbReference>
<keyword evidence="3" id="KW-0732">Signal</keyword>
<evidence type="ECO:0000259" key="5">
    <source>
        <dbReference type="SMART" id="SM00848"/>
    </source>
</evidence>
<feature type="signal peptide" evidence="3">
    <location>
        <begin position="1"/>
        <end position="19"/>
    </location>
</feature>
<dbReference type="Proteomes" id="UP001295684">
    <property type="component" value="Unassembled WGS sequence"/>
</dbReference>
<name>A0AAD1UH25_EUPCR</name>
<dbReference type="GO" id="GO:0006508">
    <property type="term" value="P:proteolysis"/>
    <property type="evidence" value="ECO:0007669"/>
    <property type="project" value="InterPro"/>
</dbReference>
<feature type="domain" description="Peptidase C1A papain C-terminal" evidence="4">
    <location>
        <begin position="112"/>
        <end position="311"/>
    </location>
</feature>
<keyword evidence="2" id="KW-0865">Zymogen</keyword>
<dbReference type="SUPFAM" id="SSF54001">
    <property type="entry name" value="Cysteine proteinases"/>
    <property type="match status" value="1"/>
</dbReference>
<evidence type="ECO:0000259" key="4">
    <source>
        <dbReference type="SMART" id="SM00645"/>
    </source>
</evidence>
<dbReference type="CDD" id="cd02248">
    <property type="entry name" value="Peptidase_C1A"/>
    <property type="match status" value="1"/>
</dbReference>
<evidence type="ECO:0000256" key="3">
    <source>
        <dbReference type="SAM" id="SignalP"/>
    </source>
</evidence>
<keyword evidence="7" id="KW-1185">Reference proteome</keyword>
<dbReference type="AlphaFoldDB" id="A0AAD1UH25"/>
<comment type="similarity">
    <text evidence="1">Belongs to the peptidase C1 family.</text>
</comment>
<feature type="domain" description="Cathepsin propeptide inhibitor" evidence="5">
    <location>
        <begin position="31"/>
        <end position="87"/>
    </location>
</feature>
<dbReference type="SMART" id="SM00645">
    <property type="entry name" value="Pept_C1"/>
    <property type="match status" value="1"/>
</dbReference>
<dbReference type="GO" id="GO:0008234">
    <property type="term" value="F:cysteine-type peptidase activity"/>
    <property type="evidence" value="ECO:0007669"/>
    <property type="project" value="InterPro"/>
</dbReference>
<dbReference type="Pfam" id="PF08246">
    <property type="entry name" value="Inhibitor_I29"/>
    <property type="match status" value="1"/>
</dbReference>
<dbReference type="PANTHER" id="PTHR12411">
    <property type="entry name" value="CYSTEINE PROTEASE FAMILY C1-RELATED"/>
    <property type="match status" value="1"/>
</dbReference>